<dbReference type="PROSITE" id="PS50110">
    <property type="entry name" value="RESPONSE_REGULATORY"/>
    <property type="match status" value="1"/>
</dbReference>
<reference evidence="4 6" key="1">
    <citation type="submission" date="2020-05" db="EMBL/GenBank/DDBJ databases">
        <title>Characterization of novel class B3 metallo-beta-lactamase from novel Pseudomonas species.</title>
        <authorList>
            <person name="Yamada K."/>
            <person name="Aoki K."/>
            <person name="Ishii Y."/>
        </authorList>
    </citation>
    <scope>NUCLEOTIDE SEQUENCE [LARGE SCALE GENOMIC DNA]</scope>
    <source>
        <strain evidence="4 6">TUM18999</strain>
        <strain evidence="5 7">TUM20286</strain>
    </source>
</reference>
<keyword evidence="7" id="KW-1185">Reference proteome</keyword>
<evidence type="ECO:0000313" key="6">
    <source>
        <dbReference type="Proteomes" id="UP000509383"/>
    </source>
</evidence>
<dbReference type="EMBL" id="BQKM01000022">
    <property type="protein sequence ID" value="GJN55830.1"/>
    <property type="molecule type" value="Genomic_DNA"/>
</dbReference>
<dbReference type="SUPFAM" id="SSF52172">
    <property type="entry name" value="CheY-like"/>
    <property type="match status" value="1"/>
</dbReference>
<dbReference type="PANTHER" id="PTHR44591:SF3">
    <property type="entry name" value="RESPONSE REGULATORY DOMAIN-CONTAINING PROTEIN"/>
    <property type="match status" value="1"/>
</dbReference>
<dbReference type="PANTHER" id="PTHR44591">
    <property type="entry name" value="STRESS RESPONSE REGULATOR PROTEIN 1"/>
    <property type="match status" value="1"/>
</dbReference>
<proteinExistence type="predicted"/>
<organism evidence="4 6">
    <name type="scientific">Pseudomonas tohonis</name>
    <dbReference type="NCBI Taxonomy" id="2725477"/>
    <lineage>
        <taxon>Bacteria</taxon>
        <taxon>Pseudomonadati</taxon>
        <taxon>Pseudomonadota</taxon>
        <taxon>Gammaproteobacteria</taxon>
        <taxon>Pseudomonadales</taxon>
        <taxon>Pseudomonadaceae</taxon>
        <taxon>Pseudomonas</taxon>
    </lineage>
</organism>
<dbReference type="Proteomes" id="UP000509383">
    <property type="component" value="Chromosome"/>
</dbReference>
<dbReference type="Pfam" id="PF00072">
    <property type="entry name" value="Response_reg"/>
    <property type="match status" value="1"/>
</dbReference>
<feature type="domain" description="Response regulatory" evidence="3">
    <location>
        <begin position="3"/>
        <end position="117"/>
    </location>
</feature>
<dbReference type="GO" id="GO:0000160">
    <property type="term" value="P:phosphorelay signal transduction system"/>
    <property type="evidence" value="ECO:0007669"/>
    <property type="project" value="InterPro"/>
</dbReference>
<evidence type="ECO:0000313" key="4">
    <source>
        <dbReference type="EMBL" id="BCG22740.1"/>
    </source>
</evidence>
<dbReference type="SMART" id="SM00448">
    <property type="entry name" value="REC"/>
    <property type="match status" value="1"/>
</dbReference>
<dbReference type="EMBL" id="AP023189">
    <property type="protein sequence ID" value="BCG22740.1"/>
    <property type="molecule type" value="Genomic_DNA"/>
</dbReference>
<evidence type="ECO:0000313" key="5">
    <source>
        <dbReference type="EMBL" id="GJN55830.1"/>
    </source>
</evidence>
<dbReference type="Proteomes" id="UP001054892">
    <property type="component" value="Unassembled WGS sequence"/>
</dbReference>
<dbReference type="Gene3D" id="3.40.50.2300">
    <property type="match status" value="1"/>
</dbReference>
<dbReference type="AlphaFoldDB" id="A0A6J4DZ69"/>
<evidence type="ECO:0000259" key="3">
    <source>
        <dbReference type="PROSITE" id="PS50110"/>
    </source>
</evidence>
<evidence type="ECO:0000256" key="1">
    <source>
        <dbReference type="ARBA" id="ARBA00022553"/>
    </source>
</evidence>
<sequence>MTTILVVDDEYLIADILAFALEDEGYMVVKAGNGRRGLEVLDRERPALVITDFMMPIMDGLEFAQAIRARTQSSDLPIILMSGAQGSVGRDRGDLFAAVFDKPFDINAVIATVAQLIGPSDGQAD</sequence>
<keyword evidence="1 2" id="KW-0597">Phosphoprotein</keyword>
<dbReference type="InterPro" id="IPR001789">
    <property type="entry name" value="Sig_transdc_resp-reg_receiver"/>
</dbReference>
<gene>
    <name evidence="4" type="ORF">TUM18999_09310</name>
    <name evidence="5" type="ORF">TUM20286_55820</name>
</gene>
<dbReference type="RefSeq" id="WP_173180385.1">
    <property type="nucleotide sequence ID" value="NZ_AP023189.1"/>
</dbReference>
<feature type="modified residue" description="4-aspartylphosphate" evidence="2">
    <location>
        <position position="52"/>
    </location>
</feature>
<accession>A0A6J4DZ69</accession>
<protein>
    <recommendedName>
        <fullName evidence="3">Response regulatory domain-containing protein</fullName>
    </recommendedName>
</protein>
<dbReference type="KEGG" id="ptw:TUM18999_09310"/>
<name>A0A6J4DZ69_9PSED</name>
<evidence type="ECO:0000256" key="2">
    <source>
        <dbReference type="PROSITE-ProRule" id="PRU00169"/>
    </source>
</evidence>
<evidence type="ECO:0000313" key="7">
    <source>
        <dbReference type="Proteomes" id="UP001054892"/>
    </source>
</evidence>
<dbReference type="InterPro" id="IPR011006">
    <property type="entry name" value="CheY-like_superfamily"/>
</dbReference>
<dbReference type="InterPro" id="IPR050595">
    <property type="entry name" value="Bact_response_regulator"/>
</dbReference>